<dbReference type="KEGG" id="sclf:BB341_11685"/>
<evidence type="ECO:0000313" key="2">
    <source>
        <dbReference type="Proteomes" id="UP000002357"/>
    </source>
</evidence>
<protein>
    <recommendedName>
        <fullName evidence="3">DUF4242 domain-containing protein</fullName>
    </recommendedName>
</protein>
<dbReference type="RefSeq" id="WP_003961377.1">
    <property type="nucleotide sequence ID" value="NZ_CM000913.1"/>
</dbReference>
<evidence type="ECO:0008006" key="3">
    <source>
        <dbReference type="Google" id="ProtNLM"/>
    </source>
</evidence>
<dbReference type="EMBL" id="CM000913">
    <property type="protein sequence ID" value="EFG08467.1"/>
    <property type="molecule type" value="Genomic_DNA"/>
</dbReference>
<organism evidence="1 2">
    <name type="scientific">Streptomyces clavuligerus</name>
    <dbReference type="NCBI Taxonomy" id="1901"/>
    <lineage>
        <taxon>Bacteria</taxon>
        <taxon>Bacillati</taxon>
        <taxon>Actinomycetota</taxon>
        <taxon>Actinomycetes</taxon>
        <taxon>Kitasatosporales</taxon>
        <taxon>Streptomycetaceae</taxon>
        <taxon>Streptomyces</taxon>
    </lineage>
</organism>
<dbReference type="GeneID" id="93730090"/>
<keyword evidence="2" id="KW-1185">Reference proteome</keyword>
<name>E2Q048_STRCL</name>
<proteinExistence type="predicted"/>
<evidence type="ECO:0000313" key="1">
    <source>
        <dbReference type="EMBL" id="EFG08467.1"/>
    </source>
</evidence>
<dbReference type="Proteomes" id="UP000002357">
    <property type="component" value="Chromosome"/>
</dbReference>
<accession>E2Q048</accession>
<dbReference type="AlphaFoldDB" id="E2Q048"/>
<reference evidence="1 2" key="1">
    <citation type="journal article" date="2010" name="Genome Biol. Evol.">
        <title>The sequence of a 1.8-mb bacterial linear plasmid reveals a rich evolutionary reservoir of secondary metabolic pathways.</title>
        <authorList>
            <person name="Medema M.H."/>
            <person name="Trefzer A."/>
            <person name="Kovalchuk A."/>
            <person name="van den Berg M."/>
            <person name="Mueller U."/>
            <person name="Heijne W."/>
            <person name="Wu L."/>
            <person name="Alam M.T."/>
            <person name="Ronning C.M."/>
            <person name="Nierman W.C."/>
            <person name="Bovenberg R.A.L."/>
            <person name="Breitling R."/>
            <person name="Takano E."/>
        </authorList>
    </citation>
    <scope>NUCLEOTIDE SEQUENCE [LARGE SCALE GENOMIC DNA]</scope>
    <source>
        <strain evidence="2">ATCC 27064 / DSM 738 / JCM 4710 / NBRC 13307 / NCIMB 12785 / NRRL 3585 / VKM Ac-602</strain>
    </source>
</reference>
<gene>
    <name evidence="1" type="ORF">SCLAV_3396</name>
</gene>
<sequence length="115" mass="12233">MSSPTTTVATREWDFTLHLQQPLTEEQSDTMAHLDCFADGWASLVTGPCSAELWCTYASETLTGAIAEALRRVEHLPGVLVHSVELDEMALDQNGMAAPAVVPPPLARVGTGPGS</sequence>